<dbReference type="Proteomes" id="UP000294581">
    <property type="component" value="Unassembled WGS sequence"/>
</dbReference>
<proteinExistence type="predicted"/>
<organism evidence="1 2">
    <name type="scientific">Alicyclobacillus sacchari</name>
    <dbReference type="NCBI Taxonomy" id="392010"/>
    <lineage>
        <taxon>Bacteria</taxon>
        <taxon>Bacillati</taxon>
        <taxon>Bacillota</taxon>
        <taxon>Bacilli</taxon>
        <taxon>Bacillales</taxon>
        <taxon>Alicyclobacillaceae</taxon>
        <taxon>Alicyclobacillus</taxon>
    </lineage>
</organism>
<evidence type="ECO:0000313" key="1">
    <source>
        <dbReference type="EMBL" id="TDY51328.1"/>
    </source>
</evidence>
<dbReference type="InterPro" id="IPR011990">
    <property type="entry name" value="TPR-like_helical_dom_sf"/>
</dbReference>
<dbReference type="GO" id="GO:0003677">
    <property type="term" value="F:DNA binding"/>
    <property type="evidence" value="ECO:0007669"/>
    <property type="project" value="InterPro"/>
</dbReference>
<sequence length="201" mass="22584">MVKQPWEVITEARRAQGLTQMQVCTGICSQTVYSLFEQGVWIPDDAEVEQICTRVGWQDALGLTKLCALHRERLQQKVALWRAFVHQDTHGVGGLLAQLTDDALFIDILCYRTWLFTASPDVGLTFTEPPAVSGLAELRSHVVAQRDYLPKSMLGRGDTRLLVVLAMVEADLAVSCGRHAAAAYWRDRACELKLQVPRYWV</sequence>
<dbReference type="RefSeq" id="WP_166668940.1">
    <property type="nucleotide sequence ID" value="NZ_BSUS01000001.1"/>
</dbReference>
<protein>
    <recommendedName>
        <fullName evidence="3">Helix-turn-helix protein</fullName>
    </recommendedName>
</protein>
<gene>
    <name evidence="1" type="ORF">C7445_101330</name>
</gene>
<name>A0A4R8LUV1_9BACL</name>
<dbReference type="CDD" id="cd00093">
    <property type="entry name" value="HTH_XRE"/>
    <property type="match status" value="1"/>
</dbReference>
<evidence type="ECO:0008006" key="3">
    <source>
        <dbReference type="Google" id="ProtNLM"/>
    </source>
</evidence>
<comment type="caution">
    <text evidence="1">The sequence shown here is derived from an EMBL/GenBank/DDBJ whole genome shotgun (WGS) entry which is preliminary data.</text>
</comment>
<dbReference type="InterPro" id="IPR001387">
    <property type="entry name" value="Cro/C1-type_HTH"/>
</dbReference>
<evidence type="ECO:0000313" key="2">
    <source>
        <dbReference type="Proteomes" id="UP000294581"/>
    </source>
</evidence>
<dbReference type="InterPro" id="IPR010982">
    <property type="entry name" value="Lambda_DNA-bd_dom_sf"/>
</dbReference>
<dbReference type="EMBL" id="SORF01000001">
    <property type="protein sequence ID" value="TDY51328.1"/>
    <property type="molecule type" value="Genomic_DNA"/>
</dbReference>
<dbReference type="Gene3D" id="1.25.40.10">
    <property type="entry name" value="Tetratricopeptide repeat domain"/>
    <property type="match status" value="1"/>
</dbReference>
<reference evidence="1 2" key="1">
    <citation type="submission" date="2019-03" db="EMBL/GenBank/DDBJ databases">
        <title>Genomic Encyclopedia of Type Strains, Phase IV (KMG-IV): sequencing the most valuable type-strain genomes for metagenomic binning, comparative biology and taxonomic classification.</title>
        <authorList>
            <person name="Goeker M."/>
        </authorList>
    </citation>
    <scope>NUCLEOTIDE SEQUENCE [LARGE SCALE GENOMIC DNA]</scope>
    <source>
        <strain evidence="1 2">DSM 17974</strain>
    </source>
</reference>
<dbReference type="SUPFAM" id="SSF47413">
    <property type="entry name" value="lambda repressor-like DNA-binding domains"/>
    <property type="match status" value="1"/>
</dbReference>
<keyword evidence="2" id="KW-1185">Reference proteome</keyword>
<accession>A0A4R8LUV1</accession>
<dbReference type="AlphaFoldDB" id="A0A4R8LUV1"/>